<keyword evidence="5" id="KW-1185">Reference proteome</keyword>
<dbReference type="InterPro" id="IPR050493">
    <property type="entry name" value="FAD-dep_Monooxygenase_BioMet"/>
</dbReference>
<dbReference type="InterPro" id="IPR002938">
    <property type="entry name" value="FAD-bd"/>
</dbReference>
<keyword evidence="2 4" id="KW-0503">Monooxygenase</keyword>
<dbReference type="Pfam" id="PF01494">
    <property type="entry name" value="FAD_binding_3"/>
    <property type="match status" value="1"/>
</dbReference>
<organism evidence="4 5">
    <name type="scientific">Actinomycetospora endophytica</name>
    <dbReference type="NCBI Taxonomy" id="2291215"/>
    <lineage>
        <taxon>Bacteria</taxon>
        <taxon>Bacillati</taxon>
        <taxon>Actinomycetota</taxon>
        <taxon>Actinomycetes</taxon>
        <taxon>Pseudonocardiales</taxon>
        <taxon>Pseudonocardiaceae</taxon>
        <taxon>Actinomycetospora</taxon>
    </lineage>
</organism>
<dbReference type="PANTHER" id="PTHR13789:SF309">
    <property type="entry name" value="PUTATIVE (AFU_ORTHOLOGUE AFUA_6G14510)-RELATED"/>
    <property type="match status" value="1"/>
</dbReference>
<dbReference type="RefSeq" id="WP_230729873.1">
    <property type="nucleotide sequence ID" value="NZ_JAJNDB010000001.1"/>
</dbReference>
<evidence type="ECO:0000259" key="3">
    <source>
        <dbReference type="Pfam" id="PF01494"/>
    </source>
</evidence>
<dbReference type="InterPro" id="IPR036188">
    <property type="entry name" value="FAD/NAD-bd_sf"/>
</dbReference>
<dbReference type="SUPFAM" id="SSF51905">
    <property type="entry name" value="FAD/NAD(P)-binding domain"/>
    <property type="match status" value="1"/>
</dbReference>
<dbReference type="EMBL" id="JAJNDB010000001">
    <property type="protein sequence ID" value="MCD2192184.1"/>
    <property type="molecule type" value="Genomic_DNA"/>
</dbReference>
<evidence type="ECO:0000256" key="1">
    <source>
        <dbReference type="ARBA" id="ARBA00023002"/>
    </source>
</evidence>
<gene>
    <name evidence="4" type="ORF">LQ327_02090</name>
</gene>
<accession>A0ABS8P264</accession>
<dbReference type="PRINTS" id="PR00420">
    <property type="entry name" value="RNGMNOXGNASE"/>
</dbReference>
<dbReference type="GO" id="GO:0004497">
    <property type="term" value="F:monooxygenase activity"/>
    <property type="evidence" value="ECO:0007669"/>
    <property type="project" value="UniProtKB-KW"/>
</dbReference>
<keyword evidence="1" id="KW-0560">Oxidoreductase</keyword>
<proteinExistence type="predicted"/>
<evidence type="ECO:0000256" key="2">
    <source>
        <dbReference type="ARBA" id="ARBA00023033"/>
    </source>
</evidence>
<reference evidence="4 5" key="1">
    <citation type="submission" date="2021-11" db="EMBL/GenBank/DDBJ databases">
        <title>Draft genome sequence of Actinomycetospora sp. SF1 isolated from the rhizosphere soil.</title>
        <authorList>
            <person name="Duangmal K."/>
            <person name="Chantavorakit T."/>
        </authorList>
    </citation>
    <scope>NUCLEOTIDE SEQUENCE [LARGE SCALE GENOMIC DNA]</scope>
    <source>
        <strain evidence="4 5">TBRC 5722</strain>
    </source>
</reference>
<evidence type="ECO:0000313" key="5">
    <source>
        <dbReference type="Proteomes" id="UP001199469"/>
    </source>
</evidence>
<evidence type="ECO:0000313" key="4">
    <source>
        <dbReference type="EMBL" id="MCD2192184.1"/>
    </source>
</evidence>
<sequence>MLTVVVAGAGIAGCAVAVAVHRAGHRAVVLEARPGGAADVGAFLVLASSGVRALDELGALAEVDAVAGRLDGFVAQTSDGTVTVERPLGSGGPDYRYVRRAALCEALQRRVEELGIDLRRGARVVGTERHDGGVAALLDDGGRIEADLLIAADGLGSRRRAEVDPDGPPPRYAGQRVYYGRSPVTDVGRVHGFHSVNGGAAFGHIPTGSETWWFCRVTAPPLAPGATVGDHRADVLDHVDGIAARLVTATGVVVGVEARDLPFVSRWERDRVLLVGDAAHAASPASGQGGSTALEDGVVLGKALRDTGDVDAAVALFTRCRAGRTQANVVASARHTAGGDPVPDMPPGRALDERELAAQLAWASPLT</sequence>
<dbReference type="PANTHER" id="PTHR13789">
    <property type="entry name" value="MONOOXYGENASE"/>
    <property type="match status" value="1"/>
</dbReference>
<dbReference type="Gene3D" id="3.50.50.60">
    <property type="entry name" value="FAD/NAD(P)-binding domain"/>
    <property type="match status" value="1"/>
</dbReference>
<feature type="domain" description="FAD-binding" evidence="3">
    <location>
        <begin position="2"/>
        <end position="305"/>
    </location>
</feature>
<dbReference type="Proteomes" id="UP001199469">
    <property type="component" value="Unassembled WGS sequence"/>
</dbReference>
<name>A0ABS8P264_9PSEU</name>
<comment type="caution">
    <text evidence="4">The sequence shown here is derived from an EMBL/GenBank/DDBJ whole genome shotgun (WGS) entry which is preliminary data.</text>
</comment>
<protein>
    <submittedName>
        <fullName evidence="4">FAD-dependent monooxygenase</fullName>
    </submittedName>
</protein>